<organism evidence="1 2">
    <name type="scientific">Clostridium innocuum</name>
    <dbReference type="NCBI Taxonomy" id="1522"/>
    <lineage>
        <taxon>Bacteria</taxon>
        <taxon>Bacillati</taxon>
        <taxon>Bacillota</taxon>
        <taxon>Clostridia</taxon>
        <taxon>Eubacteriales</taxon>
        <taxon>Clostridiaceae</taxon>
        <taxon>Clostridium</taxon>
    </lineage>
</organism>
<evidence type="ECO:0000313" key="1">
    <source>
        <dbReference type="EMBL" id="MZH56211.1"/>
    </source>
</evidence>
<name>A0AB36B6A6_CLOIN</name>
<protein>
    <recommendedName>
        <fullName evidence="3">Antitoxin</fullName>
    </recommendedName>
</protein>
<reference evidence="1" key="1">
    <citation type="journal article" date="2019" name="Nat. Med.">
        <title>A library of human gut bacterial isolates paired with longitudinal multiomics data enables mechanistic microbiome research.</title>
        <authorList>
            <person name="Poyet M."/>
            <person name="Groussin M."/>
            <person name="Gibbons S.M."/>
            <person name="Avila-Pacheco J."/>
            <person name="Jiang X."/>
            <person name="Kearney S.M."/>
            <person name="Perrotta A.R."/>
            <person name="Berdy B."/>
            <person name="Zhao S."/>
            <person name="Lieberman T.D."/>
            <person name="Swanson P.K."/>
            <person name="Smith M."/>
            <person name="Roesemann S."/>
            <person name="Alexander J.E."/>
            <person name="Rich S.A."/>
            <person name="Livny J."/>
            <person name="Vlamakis H."/>
            <person name="Clish C."/>
            <person name="Bullock K."/>
            <person name="Deik A."/>
            <person name="Scott J."/>
            <person name="Pierce K.A."/>
            <person name="Xavier R.J."/>
            <person name="Alm E.J."/>
        </authorList>
    </citation>
    <scope>NUCLEOTIDE SEQUENCE</scope>
    <source>
        <strain evidence="1">BIOML-A12</strain>
    </source>
</reference>
<evidence type="ECO:0008006" key="3">
    <source>
        <dbReference type="Google" id="ProtNLM"/>
    </source>
</evidence>
<dbReference type="AlphaFoldDB" id="A0AB36B6A6"/>
<sequence length="87" mass="10586">MSITKYIRDQELFKTGLNISELIRKIIINYHFKYKDDINELKNKIKDAVKNETRNQQFNEDEYLNIAWKITKYLCQNQIVIDDEKKD</sequence>
<dbReference type="Proteomes" id="UP000604383">
    <property type="component" value="Unassembled WGS sequence"/>
</dbReference>
<accession>A0AB36B6A6</accession>
<dbReference type="RefSeq" id="WP_161129206.1">
    <property type="nucleotide sequence ID" value="NZ_JBCLTO010000032.1"/>
</dbReference>
<dbReference type="EMBL" id="WWTN01000016">
    <property type="protein sequence ID" value="MZH56211.1"/>
    <property type="molecule type" value="Genomic_DNA"/>
</dbReference>
<gene>
    <name evidence="1" type="ORF">GT664_10680</name>
</gene>
<proteinExistence type="predicted"/>
<evidence type="ECO:0000313" key="2">
    <source>
        <dbReference type="Proteomes" id="UP000604383"/>
    </source>
</evidence>
<comment type="caution">
    <text evidence="1">The sequence shown here is derived from an EMBL/GenBank/DDBJ whole genome shotgun (WGS) entry which is preliminary data.</text>
</comment>